<reference evidence="2 3" key="2">
    <citation type="submission" date="2018-11" db="EMBL/GenBank/DDBJ databases">
        <authorList>
            <consortium name="Pathogen Informatics"/>
        </authorList>
    </citation>
    <scope>NUCLEOTIDE SEQUENCE [LARGE SCALE GENOMIC DNA]</scope>
</reference>
<evidence type="ECO:0000313" key="2">
    <source>
        <dbReference type="EMBL" id="VDK58676.1"/>
    </source>
</evidence>
<accession>A0A0M3K8T2</accession>
<sequence>MHMRHVLLAVFHCSESVVDETRCCLSVLSASNTLPYGHTFFQQLSPSYQCIVLTVHLNQCRFQEAHWGIRLLLQCGAMQHRKMSKIQMLHNDEEEQEEEEAGEDEVEEPEEPEEPEPEPEPEEKQEEVKYGNA</sequence>
<feature type="region of interest" description="Disordered" evidence="1">
    <location>
        <begin position="86"/>
        <end position="133"/>
    </location>
</feature>
<feature type="compositionally biased region" description="Acidic residues" evidence="1">
    <location>
        <begin position="92"/>
        <end position="125"/>
    </location>
</feature>
<keyword evidence="3" id="KW-1185">Reference proteome</keyword>
<dbReference type="WBParaSite" id="ASIM_0001737301-mRNA-1">
    <property type="protein sequence ID" value="ASIM_0001737301-mRNA-1"/>
    <property type="gene ID" value="ASIM_0001737301"/>
</dbReference>
<gene>
    <name evidence="2" type="ORF">ASIM_LOCUS16780</name>
</gene>
<organism evidence="4">
    <name type="scientific">Anisakis simplex</name>
    <name type="common">Herring worm</name>
    <dbReference type="NCBI Taxonomy" id="6269"/>
    <lineage>
        <taxon>Eukaryota</taxon>
        <taxon>Metazoa</taxon>
        <taxon>Ecdysozoa</taxon>
        <taxon>Nematoda</taxon>
        <taxon>Chromadorea</taxon>
        <taxon>Rhabditida</taxon>
        <taxon>Spirurina</taxon>
        <taxon>Ascaridomorpha</taxon>
        <taxon>Ascaridoidea</taxon>
        <taxon>Anisakidae</taxon>
        <taxon>Anisakis</taxon>
        <taxon>Anisakis simplex complex</taxon>
    </lineage>
</organism>
<proteinExistence type="predicted"/>
<dbReference type="AlphaFoldDB" id="A0A0M3K8T2"/>
<evidence type="ECO:0000313" key="3">
    <source>
        <dbReference type="Proteomes" id="UP000267096"/>
    </source>
</evidence>
<name>A0A0M3K8T2_ANISI</name>
<reference evidence="4" key="1">
    <citation type="submission" date="2017-02" db="UniProtKB">
        <authorList>
            <consortium name="WormBaseParasite"/>
        </authorList>
    </citation>
    <scope>IDENTIFICATION</scope>
</reference>
<dbReference type="Proteomes" id="UP000267096">
    <property type="component" value="Unassembled WGS sequence"/>
</dbReference>
<protein>
    <submittedName>
        <fullName evidence="4">Nucleolin-like</fullName>
    </submittedName>
</protein>
<evidence type="ECO:0000256" key="1">
    <source>
        <dbReference type="SAM" id="MobiDB-lite"/>
    </source>
</evidence>
<evidence type="ECO:0000313" key="4">
    <source>
        <dbReference type="WBParaSite" id="ASIM_0001737301-mRNA-1"/>
    </source>
</evidence>
<dbReference type="EMBL" id="UYRR01033400">
    <property type="protein sequence ID" value="VDK58676.1"/>
    <property type="molecule type" value="Genomic_DNA"/>
</dbReference>